<accession>A0ABV8I0Q3</accession>
<dbReference type="Proteomes" id="UP001595850">
    <property type="component" value="Unassembled WGS sequence"/>
</dbReference>
<protein>
    <submittedName>
        <fullName evidence="1">Uncharacterized protein</fullName>
    </submittedName>
</protein>
<evidence type="ECO:0000313" key="1">
    <source>
        <dbReference type="EMBL" id="MFC4056791.1"/>
    </source>
</evidence>
<proteinExistence type="predicted"/>
<organism evidence="1 2">
    <name type="scientific">Planomonospora corallina</name>
    <dbReference type="NCBI Taxonomy" id="1806052"/>
    <lineage>
        <taxon>Bacteria</taxon>
        <taxon>Bacillati</taxon>
        <taxon>Actinomycetota</taxon>
        <taxon>Actinomycetes</taxon>
        <taxon>Streptosporangiales</taxon>
        <taxon>Streptosporangiaceae</taxon>
        <taxon>Planomonospora</taxon>
    </lineage>
</organism>
<gene>
    <name evidence="1" type="ORF">ACFOWE_00645</name>
</gene>
<dbReference type="EMBL" id="JBHSBM010000004">
    <property type="protein sequence ID" value="MFC4056791.1"/>
    <property type="molecule type" value="Genomic_DNA"/>
</dbReference>
<reference evidence="2" key="1">
    <citation type="journal article" date="2019" name="Int. J. Syst. Evol. Microbiol.">
        <title>The Global Catalogue of Microorganisms (GCM) 10K type strain sequencing project: providing services to taxonomists for standard genome sequencing and annotation.</title>
        <authorList>
            <consortium name="The Broad Institute Genomics Platform"/>
            <consortium name="The Broad Institute Genome Sequencing Center for Infectious Disease"/>
            <person name="Wu L."/>
            <person name="Ma J."/>
        </authorList>
    </citation>
    <scope>NUCLEOTIDE SEQUENCE [LARGE SCALE GENOMIC DNA]</scope>
    <source>
        <strain evidence="2">TBRC 4489</strain>
    </source>
</reference>
<name>A0ABV8I0Q3_9ACTN</name>
<dbReference type="RefSeq" id="WP_377284750.1">
    <property type="nucleotide sequence ID" value="NZ_JBHSBM010000004.1"/>
</dbReference>
<keyword evidence="2" id="KW-1185">Reference proteome</keyword>
<comment type="caution">
    <text evidence="1">The sequence shown here is derived from an EMBL/GenBank/DDBJ whole genome shotgun (WGS) entry which is preliminary data.</text>
</comment>
<sequence>MSRLLRFRWWIALGMAVLLFVLAVPQFSGTAPLPEDPARERECPTAMGLAHPPGAAVVAPEDRQWMYLCYAHRRFGDLPDEELLARGGALCDSGTTDEELTRLLELRCPGLYERNQRAYLAERDAAEAEEKRRLAVARARCPRRAPLARPVRQSRAAMWVRTGGIQAWEEGYAGLDHSGAFLAKGRGTVHLTWGGDEEGPVCVTGEAYRTRPPEAKGWQRSGEMRFHSPTGVLEFFGDGGDLLGDVTAAGAGSYRIRAYVRGSGHAPGLARAEAVREVLIVVFPASRR</sequence>
<evidence type="ECO:0000313" key="2">
    <source>
        <dbReference type="Proteomes" id="UP001595850"/>
    </source>
</evidence>